<keyword evidence="2" id="KW-1185">Reference proteome</keyword>
<accession>A0A1E1F810</accession>
<sequence length="123" mass="13768">MKGGPLRRWRERGGRVVRVLLPFEDIMDVALALLALSPDELAALGWSFAARKRLLEHFLIAGKEADAIDPTALDRTILTLRLPARDVRRLQDFARRELPKMTSRAAVIDRLEAALDTAIGGER</sequence>
<protein>
    <submittedName>
        <fullName evidence="1">Uncharacterized protein</fullName>
    </submittedName>
</protein>
<keyword evidence="1" id="KW-0614">Plasmid</keyword>
<evidence type="ECO:0000313" key="1">
    <source>
        <dbReference type="EMBL" id="BAV66627.1"/>
    </source>
</evidence>
<organism evidence="1 2">
    <name type="scientific">Sphingobium cloacae</name>
    <dbReference type="NCBI Taxonomy" id="120107"/>
    <lineage>
        <taxon>Bacteria</taxon>
        <taxon>Pseudomonadati</taxon>
        <taxon>Pseudomonadota</taxon>
        <taxon>Alphaproteobacteria</taxon>
        <taxon>Sphingomonadales</taxon>
        <taxon>Sphingomonadaceae</taxon>
        <taxon>Sphingobium</taxon>
    </lineage>
</organism>
<dbReference type="OrthoDB" id="7582800at2"/>
<gene>
    <name evidence="1" type="ORF">SCLO_2002940</name>
</gene>
<geneLocation type="plasmid" evidence="2">
    <name>psclo_2 dna</name>
</geneLocation>
<name>A0A1E1F810_9SPHN</name>
<dbReference type="Proteomes" id="UP000218272">
    <property type="component" value="Plasmid pSCLO_2"/>
</dbReference>
<proteinExistence type="predicted"/>
<dbReference type="AlphaFoldDB" id="A0A1E1F810"/>
<dbReference type="KEGG" id="sclo:SCLO_2002940"/>
<evidence type="ECO:0000313" key="2">
    <source>
        <dbReference type="Proteomes" id="UP000218272"/>
    </source>
</evidence>
<dbReference type="EMBL" id="AP017656">
    <property type="protein sequence ID" value="BAV66627.1"/>
    <property type="molecule type" value="Genomic_DNA"/>
</dbReference>
<reference evidence="1 2" key="1">
    <citation type="submission" date="2016-10" db="EMBL/GenBank/DDBJ databases">
        <title>Complete Genome Sequence of the Nonylphenol-Degrading Bacterium Sphingobium cloacae JCM 10874T.</title>
        <authorList>
            <person name="Ootsuka M."/>
            <person name="Nishizawa T."/>
            <person name="Ohta H."/>
        </authorList>
    </citation>
    <scope>NUCLEOTIDE SEQUENCE [LARGE SCALE GENOMIC DNA]</scope>
    <source>
        <strain evidence="1 2">JCM 10874</strain>
        <plasmid evidence="2">psclo_2 dna</plasmid>
    </source>
</reference>